<feature type="compositionally biased region" description="Low complexity" evidence="2">
    <location>
        <begin position="142"/>
        <end position="210"/>
    </location>
</feature>
<proteinExistence type="inferred from homology"/>
<dbReference type="OrthoDB" id="432381at2759"/>
<name>A0A0D2W0K2_CAPO3</name>
<dbReference type="InterPro" id="IPR001910">
    <property type="entry name" value="Inosine/uridine_hydrolase_dom"/>
</dbReference>
<keyword evidence="5" id="KW-1185">Reference proteome</keyword>
<dbReference type="InterPro" id="IPR036452">
    <property type="entry name" value="Ribo_hydro-like"/>
</dbReference>
<dbReference type="PANTHER" id="PTHR46190">
    <property type="entry name" value="SI:CH211-201H21.5-RELATED"/>
    <property type="match status" value="1"/>
</dbReference>
<feature type="compositionally biased region" description="Low complexity" evidence="2">
    <location>
        <begin position="369"/>
        <end position="378"/>
    </location>
</feature>
<dbReference type="SUPFAM" id="SSF53590">
    <property type="entry name" value="Nucleoside hydrolase"/>
    <property type="match status" value="3"/>
</dbReference>
<dbReference type="EMBL" id="KE346375">
    <property type="protein sequence ID" value="KJE97742.1"/>
    <property type="molecule type" value="Genomic_DNA"/>
</dbReference>
<keyword evidence="4" id="KW-0378">Hydrolase</keyword>
<dbReference type="Pfam" id="PF01156">
    <property type="entry name" value="IU_nuc_hydro"/>
    <property type="match status" value="1"/>
</dbReference>
<protein>
    <submittedName>
        <fullName evidence="4">Inosine/uridine-preferring nucleoside hydrolase</fullName>
    </submittedName>
</protein>
<dbReference type="InterPro" id="IPR052775">
    <property type="entry name" value="IUN_hydrolase"/>
</dbReference>
<sequence>MQQKLIIDTDAGVDDAVAILLALNWPGAEILAITTVAGNVDESQVAVNVAKILAFTGCSSIPIYRGAESAIIASRADSKTWAGHGVDGLGDVPIDLLTPHQHLVPHRAPMGMGIASGRPAQVTASQYVARSSGGNHNHTDDTNANATATSTSTTTTTTTTTAANAGMNGAAGAAAAGGLERETSSSLGGLSGSNSTSASRSGSGHASPSSVQQPSIVHHPHEQHAAVVISQLMHAHPDATLVMIGPLTNLALALRLDPSLADAINARPNRLVIMGGSIAGAGNVTMAAEFNFHQDPEAAYMVLAACTNPASTVIVSLECCQEDTLTWEHFDRFVESETVFAKLLQLVTQPYVRICRRRGVAGDATATAVTSVVPSQASNSKKNPSEKPTAEANDSVMTTVTTTTTTTTTTAAAAANNSTNSNNNHLAATDPARTTPQAVLGQDPATEQVSLAAMRAAAGSIASALDVHDDDGRFTPYDAFAIAIALKPSLVRESEHIFGTIELGGQLTRGMLVLDRMRKFSPPNICIVRRLRTQEMVEMMIRTFHE</sequence>
<feature type="domain" description="Inosine/uridine-preferring nucleoside hydrolase" evidence="3">
    <location>
        <begin position="5"/>
        <end position="422"/>
    </location>
</feature>
<dbReference type="InParanoid" id="A0A0D2W0K2"/>
<dbReference type="AlphaFoldDB" id="A0A0D2W0K2"/>
<dbReference type="FunCoup" id="A0A0D2W0K2">
    <property type="interactions" value="226"/>
</dbReference>
<dbReference type="Proteomes" id="UP000008743">
    <property type="component" value="Unassembled WGS sequence"/>
</dbReference>
<dbReference type="PhylomeDB" id="A0A0D2W0K2"/>
<accession>A0A0D2W0K2</accession>
<dbReference type="eggNOG" id="KOG2938">
    <property type="taxonomic scope" value="Eukaryota"/>
</dbReference>
<evidence type="ECO:0000313" key="4">
    <source>
        <dbReference type="EMBL" id="KJE97742.1"/>
    </source>
</evidence>
<evidence type="ECO:0000256" key="1">
    <source>
        <dbReference type="ARBA" id="ARBA00009176"/>
    </source>
</evidence>
<comment type="similarity">
    <text evidence="1">Belongs to the IUNH family.</text>
</comment>
<dbReference type="Gene3D" id="3.90.245.10">
    <property type="entry name" value="Ribonucleoside hydrolase-like"/>
    <property type="match status" value="2"/>
</dbReference>
<organism evidence="4 5">
    <name type="scientific">Capsaspora owczarzaki (strain ATCC 30864)</name>
    <dbReference type="NCBI Taxonomy" id="595528"/>
    <lineage>
        <taxon>Eukaryota</taxon>
        <taxon>Filasterea</taxon>
        <taxon>Capsaspora</taxon>
    </lineage>
</organism>
<feature type="region of interest" description="Disordered" evidence="2">
    <location>
        <begin position="369"/>
        <end position="399"/>
    </location>
</feature>
<dbReference type="PANTHER" id="PTHR46190:SF1">
    <property type="entry name" value="SI:CH211-201H21.5"/>
    <property type="match status" value="1"/>
</dbReference>
<dbReference type="STRING" id="595528.A0A0D2W0K2"/>
<dbReference type="GO" id="GO:0016799">
    <property type="term" value="F:hydrolase activity, hydrolyzing N-glycosyl compounds"/>
    <property type="evidence" value="ECO:0007669"/>
    <property type="project" value="InterPro"/>
</dbReference>
<feature type="region of interest" description="Disordered" evidence="2">
    <location>
        <begin position="119"/>
        <end position="217"/>
    </location>
</feature>
<evidence type="ECO:0000256" key="2">
    <source>
        <dbReference type="SAM" id="MobiDB-lite"/>
    </source>
</evidence>
<feature type="compositionally biased region" description="Polar residues" evidence="2">
    <location>
        <begin position="122"/>
        <end position="133"/>
    </location>
</feature>
<gene>
    <name evidence="4" type="ORF">CAOG_007846</name>
</gene>
<evidence type="ECO:0000313" key="5">
    <source>
        <dbReference type="Proteomes" id="UP000008743"/>
    </source>
</evidence>
<evidence type="ECO:0000259" key="3">
    <source>
        <dbReference type="Pfam" id="PF01156"/>
    </source>
</evidence>
<reference evidence="5" key="1">
    <citation type="submission" date="2011-02" db="EMBL/GenBank/DDBJ databases">
        <title>The Genome Sequence of Capsaspora owczarzaki ATCC 30864.</title>
        <authorList>
            <person name="Russ C."/>
            <person name="Cuomo C."/>
            <person name="Burger G."/>
            <person name="Gray M.W."/>
            <person name="Holland P.W.H."/>
            <person name="King N."/>
            <person name="Lang F.B.F."/>
            <person name="Roger A.J."/>
            <person name="Ruiz-Trillo I."/>
            <person name="Young S.K."/>
            <person name="Zeng Q."/>
            <person name="Gargeya S."/>
            <person name="Alvarado L."/>
            <person name="Berlin A."/>
            <person name="Chapman S.B."/>
            <person name="Chen Z."/>
            <person name="Freedman E."/>
            <person name="Gellesch M."/>
            <person name="Goldberg J."/>
            <person name="Griggs A."/>
            <person name="Gujja S."/>
            <person name="Heilman E."/>
            <person name="Heiman D."/>
            <person name="Howarth C."/>
            <person name="Mehta T."/>
            <person name="Neiman D."/>
            <person name="Pearson M."/>
            <person name="Roberts A."/>
            <person name="Saif S."/>
            <person name="Shea T."/>
            <person name="Shenoy N."/>
            <person name="Sisk P."/>
            <person name="Stolte C."/>
            <person name="Sykes S."/>
            <person name="White J."/>
            <person name="Yandava C."/>
            <person name="Haas B."/>
            <person name="Nusbaum C."/>
            <person name="Birren B."/>
        </authorList>
    </citation>
    <scope>NUCLEOTIDE SEQUENCE</scope>
    <source>
        <strain evidence="5">ATCC 30864</strain>
    </source>
</reference>